<evidence type="ECO:0000313" key="9">
    <source>
        <dbReference type="EMBL" id="CAH1778371.1"/>
    </source>
</evidence>
<keyword evidence="10" id="KW-1185">Reference proteome</keyword>
<keyword evidence="6" id="KW-0539">Nucleus</keyword>
<accession>A0A8S4NA69</accession>
<dbReference type="PROSITE" id="PS00028">
    <property type="entry name" value="ZINC_FINGER_C2H2_1"/>
    <property type="match status" value="2"/>
</dbReference>
<evidence type="ECO:0000259" key="8">
    <source>
        <dbReference type="PROSITE" id="PS50157"/>
    </source>
</evidence>
<dbReference type="FunFam" id="3.30.160.60:FF:000624">
    <property type="entry name" value="zinc finger protein 697"/>
    <property type="match status" value="1"/>
</dbReference>
<evidence type="ECO:0000256" key="5">
    <source>
        <dbReference type="ARBA" id="ARBA00022833"/>
    </source>
</evidence>
<dbReference type="GO" id="GO:0000981">
    <property type="term" value="F:DNA-binding transcription factor activity, RNA polymerase II-specific"/>
    <property type="evidence" value="ECO:0007669"/>
    <property type="project" value="TreeGrafter"/>
</dbReference>
<dbReference type="EMBL" id="CAIIXF020000002">
    <property type="protein sequence ID" value="CAH1778371.1"/>
    <property type="molecule type" value="Genomic_DNA"/>
</dbReference>
<sequence>VHRFNWRPAGGKHIQVAQNIKSYKKNEERQYECNICLKSFKRSHHLESHKKTHTDEKPFSCAFCCKTFRRKHHLNRHMSTVHRQLINRQVTEYADMNAEKGTSENV</sequence>
<feature type="domain" description="C2H2-type" evidence="8">
    <location>
        <begin position="59"/>
        <end position="82"/>
    </location>
</feature>
<gene>
    <name evidence="9" type="ORF">OFUS_LOCUS5299</name>
</gene>
<dbReference type="GO" id="GO:0008270">
    <property type="term" value="F:zinc ion binding"/>
    <property type="evidence" value="ECO:0007669"/>
    <property type="project" value="UniProtKB-KW"/>
</dbReference>
<keyword evidence="3" id="KW-0677">Repeat</keyword>
<evidence type="ECO:0000256" key="7">
    <source>
        <dbReference type="PROSITE-ProRule" id="PRU00042"/>
    </source>
</evidence>
<dbReference type="OrthoDB" id="9451254at2759"/>
<comment type="subcellular location">
    <subcellularLocation>
        <location evidence="1">Nucleus</location>
    </subcellularLocation>
</comment>
<dbReference type="PANTHER" id="PTHR24394:SF44">
    <property type="entry name" value="ZINC FINGER PROTEIN 271-LIKE"/>
    <property type="match status" value="1"/>
</dbReference>
<dbReference type="InterPro" id="IPR013087">
    <property type="entry name" value="Znf_C2H2_type"/>
</dbReference>
<proteinExistence type="predicted"/>
<name>A0A8S4NA69_OWEFU</name>
<dbReference type="PANTHER" id="PTHR24394">
    <property type="entry name" value="ZINC FINGER PROTEIN"/>
    <property type="match status" value="1"/>
</dbReference>
<dbReference type="Gene3D" id="3.30.160.60">
    <property type="entry name" value="Classic Zinc Finger"/>
    <property type="match status" value="2"/>
</dbReference>
<dbReference type="Proteomes" id="UP000749559">
    <property type="component" value="Unassembled WGS sequence"/>
</dbReference>
<keyword evidence="2" id="KW-0479">Metal-binding</keyword>
<feature type="domain" description="C2H2-type" evidence="8">
    <location>
        <begin position="31"/>
        <end position="58"/>
    </location>
</feature>
<evidence type="ECO:0000256" key="3">
    <source>
        <dbReference type="ARBA" id="ARBA00022737"/>
    </source>
</evidence>
<evidence type="ECO:0000313" key="10">
    <source>
        <dbReference type="Proteomes" id="UP000749559"/>
    </source>
</evidence>
<dbReference type="AlphaFoldDB" id="A0A8S4NA69"/>
<dbReference type="SUPFAM" id="SSF57667">
    <property type="entry name" value="beta-beta-alpha zinc fingers"/>
    <property type="match status" value="1"/>
</dbReference>
<organism evidence="9 10">
    <name type="scientific">Owenia fusiformis</name>
    <name type="common">Polychaete worm</name>
    <dbReference type="NCBI Taxonomy" id="6347"/>
    <lineage>
        <taxon>Eukaryota</taxon>
        <taxon>Metazoa</taxon>
        <taxon>Spiralia</taxon>
        <taxon>Lophotrochozoa</taxon>
        <taxon>Annelida</taxon>
        <taxon>Polychaeta</taxon>
        <taxon>Sedentaria</taxon>
        <taxon>Canalipalpata</taxon>
        <taxon>Sabellida</taxon>
        <taxon>Oweniida</taxon>
        <taxon>Oweniidae</taxon>
        <taxon>Owenia</taxon>
    </lineage>
</organism>
<reference evidence="9" key="1">
    <citation type="submission" date="2022-03" db="EMBL/GenBank/DDBJ databases">
        <authorList>
            <person name="Martin C."/>
        </authorList>
    </citation>
    <scope>NUCLEOTIDE SEQUENCE</scope>
</reference>
<keyword evidence="4 7" id="KW-0863">Zinc-finger</keyword>
<dbReference type="FunFam" id="3.30.160.60:FF:001498">
    <property type="entry name" value="Zinc finger protein 404"/>
    <property type="match status" value="1"/>
</dbReference>
<evidence type="ECO:0000256" key="1">
    <source>
        <dbReference type="ARBA" id="ARBA00004123"/>
    </source>
</evidence>
<comment type="caution">
    <text evidence="9">The sequence shown here is derived from an EMBL/GenBank/DDBJ whole genome shotgun (WGS) entry which is preliminary data.</text>
</comment>
<evidence type="ECO:0000256" key="4">
    <source>
        <dbReference type="ARBA" id="ARBA00022771"/>
    </source>
</evidence>
<keyword evidence="5" id="KW-0862">Zinc</keyword>
<evidence type="ECO:0000256" key="6">
    <source>
        <dbReference type="ARBA" id="ARBA00023242"/>
    </source>
</evidence>
<feature type="non-terminal residue" evidence="9">
    <location>
        <position position="1"/>
    </location>
</feature>
<dbReference type="SMART" id="SM00355">
    <property type="entry name" value="ZnF_C2H2"/>
    <property type="match status" value="2"/>
</dbReference>
<dbReference type="GO" id="GO:0005634">
    <property type="term" value="C:nucleus"/>
    <property type="evidence" value="ECO:0007669"/>
    <property type="project" value="UniProtKB-SubCell"/>
</dbReference>
<evidence type="ECO:0000256" key="2">
    <source>
        <dbReference type="ARBA" id="ARBA00022723"/>
    </source>
</evidence>
<protein>
    <recommendedName>
        <fullName evidence="8">C2H2-type domain-containing protein</fullName>
    </recommendedName>
</protein>
<dbReference type="PROSITE" id="PS50157">
    <property type="entry name" value="ZINC_FINGER_C2H2_2"/>
    <property type="match status" value="2"/>
</dbReference>
<dbReference type="InterPro" id="IPR036236">
    <property type="entry name" value="Znf_C2H2_sf"/>
</dbReference>
<dbReference type="Pfam" id="PF00096">
    <property type="entry name" value="zf-C2H2"/>
    <property type="match status" value="1"/>
</dbReference>